<dbReference type="PANTHER" id="PTHR42734:SF6">
    <property type="entry name" value="MOLYBDATE IMPORT ATP-BINDING PROTEIN MOLC"/>
    <property type="match status" value="1"/>
</dbReference>
<dbReference type="PANTHER" id="PTHR42734">
    <property type="entry name" value="METAL TRANSPORT SYSTEM ATP-BINDING PROTEIN TM_0124-RELATED"/>
    <property type="match status" value="1"/>
</dbReference>
<dbReference type="PROSITE" id="PS50893">
    <property type="entry name" value="ABC_TRANSPORTER_2"/>
    <property type="match status" value="1"/>
</dbReference>
<dbReference type="InterPro" id="IPR003439">
    <property type="entry name" value="ABC_transporter-like_ATP-bd"/>
</dbReference>
<protein>
    <recommendedName>
        <fullName evidence="5">ABC transporter domain-containing protein</fullName>
    </recommendedName>
</protein>
<dbReference type="RefSeq" id="WP_044665598.1">
    <property type="nucleotide sequence ID" value="NZ_CDRZ01000256.1"/>
</dbReference>
<feature type="domain" description="ABC transporter" evidence="5">
    <location>
        <begin position="3"/>
        <end position="236"/>
    </location>
</feature>
<keyword evidence="3" id="KW-0547">Nucleotide-binding</keyword>
<organism evidence="6 7">
    <name type="scientific">Syntrophaceticus schinkii</name>
    <dbReference type="NCBI Taxonomy" id="499207"/>
    <lineage>
        <taxon>Bacteria</taxon>
        <taxon>Bacillati</taxon>
        <taxon>Bacillota</taxon>
        <taxon>Clostridia</taxon>
        <taxon>Thermoanaerobacterales</taxon>
        <taxon>Thermoanaerobacterales Family III. Incertae Sedis</taxon>
        <taxon>Syntrophaceticus</taxon>
    </lineage>
</organism>
<keyword evidence="7" id="KW-1185">Reference proteome</keyword>
<dbReference type="GO" id="GO:0005524">
    <property type="term" value="F:ATP binding"/>
    <property type="evidence" value="ECO:0007669"/>
    <property type="project" value="UniProtKB-KW"/>
</dbReference>
<dbReference type="InterPro" id="IPR017871">
    <property type="entry name" value="ABC_transporter-like_CS"/>
</dbReference>
<dbReference type="Gene3D" id="3.40.50.300">
    <property type="entry name" value="P-loop containing nucleotide triphosphate hydrolases"/>
    <property type="match status" value="1"/>
</dbReference>
<proteinExistence type="inferred from homology"/>
<keyword evidence="4" id="KW-0067">ATP-binding</keyword>
<dbReference type="EMBL" id="CDRZ01000256">
    <property type="protein sequence ID" value="CEO89710.1"/>
    <property type="molecule type" value="Genomic_DNA"/>
</dbReference>
<name>A0A0B7MI29_9FIRM</name>
<dbReference type="Proteomes" id="UP000046155">
    <property type="component" value="Unassembled WGS sequence"/>
</dbReference>
<dbReference type="FunFam" id="3.40.50.300:FF:000134">
    <property type="entry name" value="Iron-enterobactin ABC transporter ATP-binding protein"/>
    <property type="match status" value="1"/>
</dbReference>
<dbReference type="SUPFAM" id="SSF52540">
    <property type="entry name" value="P-loop containing nucleoside triphosphate hydrolases"/>
    <property type="match status" value="1"/>
</dbReference>
<dbReference type="InterPro" id="IPR050153">
    <property type="entry name" value="Metal_Ion_Import_ABC"/>
</dbReference>
<evidence type="ECO:0000313" key="7">
    <source>
        <dbReference type="Proteomes" id="UP000046155"/>
    </source>
</evidence>
<gene>
    <name evidence="6" type="ORF">SSCH_580007</name>
</gene>
<dbReference type="CDD" id="cd03214">
    <property type="entry name" value="ABC_Iron-Siderophores_B12_Hemin"/>
    <property type="match status" value="1"/>
</dbReference>
<evidence type="ECO:0000256" key="2">
    <source>
        <dbReference type="ARBA" id="ARBA00022448"/>
    </source>
</evidence>
<dbReference type="PROSITE" id="PS00211">
    <property type="entry name" value="ABC_TRANSPORTER_1"/>
    <property type="match status" value="1"/>
</dbReference>
<reference evidence="7" key="1">
    <citation type="submission" date="2015-01" db="EMBL/GenBank/DDBJ databases">
        <authorList>
            <person name="Manzoor Shahid"/>
            <person name="Zubair Saima"/>
        </authorList>
    </citation>
    <scope>NUCLEOTIDE SEQUENCE [LARGE SCALE GENOMIC DNA]</scope>
    <source>
        <strain evidence="7">Sp3</strain>
    </source>
</reference>
<comment type="similarity">
    <text evidence="1">Belongs to the ABC transporter superfamily.</text>
</comment>
<sequence>MILSVDGVEFRYPSHLVLKDVKFEVDNGDCLAILGTNGVGKSTLLKCINKILKPQQGVITIEKDEVFKLSRREVAQRIGYVSQRHEGGRFTVFDAIILGRKPHITWDVTARDMEIVNRIIKILGLEEFSLRFIDELSGGELQKVVIARALAQEPRVLLLDEPTSNLDLRNQLDVLEIIKKVVQKQQIAALVTMHDLNLAIRFANKFIFLKKGTIFAAGGFEVITPENIEEVYAVPVAVESFRTIPVVVPL</sequence>
<dbReference type="Pfam" id="PF00005">
    <property type="entry name" value="ABC_tran"/>
    <property type="match status" value="1"/>
</dbReference>
<keyword evidence="2" id="KW-0813">Transport</keyword>
<accession>A0A0B7MI29</accession>
<evidence type="ECO:0000256" key="4">
    <source>
        <dbReference type="ARBA" id="ARBA00022840"/>
    </source>
</evidence>
<dbReference type="InterPro" id="IPR027417">
    <property type="entry name" value="P-loop_NTPase"/>
</dbReference>
<dbReference type="InterPro" id="IPR003593">
    <property type="entry name" value="AAA+_ATPase"/>
</dbReference>
<evidence type="ECO:0000256" key="1">
    <source>
        <dbReference type="ARBA" id="ARBA00005417"/>
    </source>
</evidence>
<evidence type="ECO:0000313" key="6">
    <source>
        <dbReference type="EMBL" id="CEO89710.1"/>
    </source>
</evidence>
<evidence type="ECO:0000259" key="5">
    <source>
        <dbReference type="PROSITE" id="PS50893"/>
    </source>
</evidence>
<dbReference type="OrthoDB" id="9799337at2"/>
<evidence type="ECO:0000256" key="3">
    <source>
        <dbReference type="ARBA" id="ARBA00022741"/>
    </source>
</evidence>
<dbReference type="GO" id="GO:0016887">
    <property type="term" value="F:ATP hydrolysis activity"/>
    <property type="evidence" value="ECO:0007669"/>
    <property type="project" value="InterPro"/>
</dbReference>
<dbReference type="AlphaFoldDB" id="A0A0B7MI29"/>
<dbReference type="SMART" id="SM00382">
    <property type="entry name" value="AAA"/>
    <property type="match status" value="1"/>
</dbReference>